<organism evidence="1 2">
    <name type="scientific">Vigna angularis var. angularis</name>
    <dbReference type="NCBI Taxonomy" id="157739"/>
    <lineage>
        <taxon>Eukaryota</taxon>
        <taxon>Viridiplantae</taxon>
        <taxon>Streptophyta</taxon>
        <taxon>Embryophyta</taxon>
        <taxon>Tracheophyta</taxon>
        <taxon>Spermatophyta</taxon>
        <taxon>Magnoliopsida</taxon>
        <taxon>eudicotyledons</taxon>
        <taxon>Gunneridae</taxon>
        <taxon>Pentapetalae</taxon>
        <taxon>rosids</taxon>
        <taxon>fabids</taxon>
        <taxon>Fabales</taxon>
        <taxon>Fabaceae</taxon>
        <taxon>Papilionoideae</taxon>
        <taxon>50 kb inversion clade</taxon>
        <taxon>NPAAA clade</taxon>
        <taxon>indigoferoid/millettioid clade</taxon>
        <taxon>Phaseoleae</taxon>
        <taxon>Vigna</taxon>
    </lineage>
</organism>
<keyword evidence="2" id="KW-1185">Reference proteome</keyword>
<evidence type="ECO:0000313" key="1">
    <source>
        <dbReference type="EMBL" id="BAT83583.1"/>
    </source>
</evidence>
<dbReference type="Proteomes" id="UP000291084">
    <property type="component" value="Chromosome 4"/>
</dbReference>
<dbReference type="EMBL" id="AP015037">
    <property type="protein sequence ID" value="BAT83583.1"/>
    <property type="molecule type" value="Genomic_DNA"/>
</dbReference>
<sequence length="134" mass="15111">FLRRISLSLSHSYVPPLLVKAHTPFSFLPLPFFDLALQSHKHHTFARSSQTPQCCSNLTDTHQLRLVPVLPGTFEAHTTPHLRHLRVRFKLVFFLQPPTQFSLQPPASSATTHPVLRATNHVVPKVGGLISFYS</sequence>
<accession>A0A0S3RSZ7</accession>
<gene>
    <name evidence="1" type="primary">Vigan.04G075200</name>
    <name evidence="1" type="ORF">VIGAN_04075200</name>
</gene>
<evidence type="ECO:0000313" key="2">
    <source>
        <dbReference type="Proteomes" id="UP000291084"/>
    </source>
</evidence>
<protein>
    <submittedName>
        <fullName evidence="1">Uncharacterized protein</fullName>
    </submittedName>
</protein>
<dbReference type="AlphaFoldDB" id="A0A0S3RSZ7"/>
<proteinExistence type="predicted"/>
<reference evidence="1 2" key="1">
    <citation type="journal article" date="2015" name="Sci. Rep.">
        <title>The power of single molecule real-time sequencing technology in the de novo assembly of a eukaryotic genome.</title>
        <authorList>
            <person name="Sakai H."/>
            <person name="Naito K."/>
            <person name="Ogiso-Tanaka E."/>
            <person name="Takahashi Y."/>
            <person name="Iseki K."/>
            <person name="Muto C."/>
            <person name="Satou K."/>
            <person name="Teruya K."/>
            <person name="Shiroma A."/>
            <person name="Shimoji M."/>
            <person name="Hirano T."/>
            <person name="Itoh T."/>
            <person name="Kaga A."/>
            <person name="Tomooka N."/>
        </authorList>
    </citation>
    <scope>NUCLEOTIDE SEQUENCE [LARGE SCALE GENOMIC DNA]</scope>
    <source>
        <strain evidence="2">cv. Shumari</strain>
    </source>
</reference>
<feature type="non-terminal residue" evidence="1">
    <location>
        <position position="1"/>
    </location>
</feature>
<name>A0A0S3RSZ7_PHAAN</name>